<dbReference type="PROSITE" id="PS00041">
    <property type="entry name" value="HTH_ARAC_FAMILY_1"/>
    <property type="match status" value="1"/>
</dbReference>
<keyword evidence="1" id="KW-0805">Transcription regulation</keyword>
<feature type="domain" description="HTH araC/xylS-type" evidence="4">
    <location>
        <begin position="185"/>
        <end position="283"/>
    </location>
</feature>
<dbReference type="EMBL" id="JAAWWL010000002">
    <property type="protein sequence ID" value="NKI33302.1"/>
    <property type="molecule type" value="Genomic_DNA"/>
</dbReference>
<dbReference type="InterPro" id="IPR018060">
    <property type="entry name" value="HTH_AraC"/>
</dbReference>
<dbReference type="SUPFAM" id="SSF51182">
    <property type="entry name" value="RmlC-like cupins"/>
    <property type="match status" value="1"/>
</dbReference>
<dbReference type="Pfam" id="PF12833">
    <property type="entry name" value="HTH_18"/>
    <property type="match status" value="1"/>
</dbReference>
<evidence type="ECO:0000313" key="5">
    <source>
        <dbReference type="EMBL" id="NKI33302.1"/>
    </source>
</evidence>
<reference evidence="5 6" key="1">
    <citation type="submission" date="2020-04" db="EMBL/GenBank/DDBJ databases">
        <authorList>
            <person name="Yoon J."/>
        </authorList>
    </citation>
    <scope>NUCLEOTIDE SEQUENCE [LARGE SCALE GENOMIC DNA]</scope>
    <source>
        <strain evidence="5 6">DJ-13</strain>
    </source>
</reference>
<dbReference type="InterPro" id="IPR009057">
    <property type="entry name" value="Homeodomain-like_sf"/>
</dbReference>
<evidence type="ECO:0000256" key="2">
    <source>
        <dbReference type="ARBA" id="ARBA00023125"/>
    </source>
</evidence>
<dbReference type="RefSeq" id="WP_168553439.1">
    <property type="nucleotide sequence ID" value="NZ_JAAWWL010000002.1"/>
</dbReference>
<evidence type="ECO:0000313" key="6">
    <source>
        <dbReference type="Proteomes" id="UP000718451"/>
    </source>
</evidence>
<gene>
    <name evidence="5" type="ORF">HCU67_15195</name>
</gene>
<dbReference type="Gene3D" id="1.10.10.60">
    <property type="entry name" value="Homeodomain-like"/>
    <property type="match status" value="2"/>
</dbReference>
<organism evidence="5 6">
    <name type="scientific">Croceivirga thetidis</name>
    <dbReference type="NCBI Taxonomy" id="2721623"/>
    <lineage>
        <taxon>Bacteria</taxon>
        <taxon>Pseudomonadati</taxon>
        <taxon>Bacteroidota</taxon>
        <taxon>Flavobacteriia</taxon>
        <taxon>Flavobacteriales</taxon>
        <taxon>Flavobacteriaceae</taxon>
        <taxon>Croceivirga</taxon>
    </lineage>
</organism>
<sequence>MDRSIKAHRELIQIGSHESFLVFDRVKDEFDYPIHFHPEYELNFIHRGDGLRRVVGSNMEEISSLDLVLIGANIPHCWEQHNCTNKGIHEITLQFRSDLFDANILQKTLFKPINDMLERSKNGIVFSEETCKGIIPRLEKLSKIEGIDYFLEIISILYDLAISRNQRILTVSYQNGTSKYDQRLDRFYNHIQNNFARKISLAEVAELTNMSKVSLNRFIKKSTGKTFVEYLNEVRIGYASRWLVERDDSISEIAFDCGFNNLANFNRMFKKSQGCTPTEYRDDFLGIKRVL</sequence>
<dbReference type="SMART" id="SM00342">
    <property type="entry name" value="HTH_ARAC"/>
    <property type="match status" value="1"/>
</dbReference>
<dbReference type="PANTHER" id="PTHR43280">
    <property type="entry name" value="ARAC-FAMILY TRANSCRIPTIONAL REGULATOR"/>
    <property type="match status" value="1"/>
</dbReference>
<dbReference type="InterPro" id="IPR011051">
    <property type="entry name" value="RmlC_Cupin_sf"/>
</dbReference>
<dbReference type="InterPro" id="IPR018062">
    <property type="entry name" value="HTH_AraC-typ_CS"/>
</dbReference>
<keyword evidence="3" id="KW-0804">Transcription</keyword>
<evidence type="ECO:0000256" key="3">
    <source>
        <dbReference type="ARBA" id="ARBA00023163"/>
    </source>
</evidence>
<proteinExistence type="predicted"/>
<dbReference type="Proteomes" id="UP000718451">
    <property type="component" value="Unassembled WGS sequence"/>
</dbReference>
<dbReference type="SUPFAM" id="SSF46689">
    <property type="entry name" value="Homeodomain-like"/>
    <property type="match status" value="2"/>
</dbReference>
<dbReference type="InterPro" id="IPR020449">
    <property type="entry name" value="Tscrpt_reg_AraC-type_HTH"/>
</dbReference>
<comment type="caution">
    <text evidence="5">The sequence shown here is derived from an EMBL/GenBank/DDBJ whole genome shotgun (WGS) entry which is preliminary data.</text>
</comment>
<dbReference type="PRINTS" id="PR00032">
    <property type="entry name" value="HTHARAC"/>
</dbReference>
<evidence type="ECO:0000256" key="1">
    <source>
        <dbReference type="ARBA" id="ARBA00023015"/>
    </source>
</evidence>
<dbReference type="PANTHER" id="PTHR43280:SF27">
    <property type="entry name" value="TRANSCRIPTIONAL REGULATOR MTLR"/>
    <property type="match status" value="1"/>
</dbReference>
<protein>
    <submittedName>
        <fullName evidence="5">Helix-turn-helix transcriptional regulator</fullName>
    </submittedName>
</protein>
<keyword evidence="6" id="KW-1185">Reference proteome</keyword>
<dbReference type="PROSITE" id="PS01124">
    <property type="entry name" value="HTH_ARAC_FAMILY_2"/>
    <property type="match status" value="1"/>
</dbReference>
<keyword evidence="2" id="KW-0238">DNA-binding</keyword>
<name>A0ABX1GTL9_9FLAO</name>
<evidence type="ECO:0000259" key="4">
    <source>
        <dbReference type="PROSITE" id="PS01124"/>
    </source>
</evidence>
<accession>A0ABX1GTL9</accession>